<evidence type="ECO:0000256" key="5">
    <source>
        <dbReference type="ARBA" id="ARBA00035674"/>
    </source>
</evidence>
<dbReference type="EMBL" id="CADEPI010000048">
    <property type="protein sequence ID" value="CAB3369821.1"/>
    <property type="molecule type" value="Genomic_DNA"/>
</dbReference>
<dbReference type="OrthoDB" id="8300214at2759"/>
<feature type="domain" description="Methyltransferase type 11" evidence="8">
    <location>
        <begin position="57"/>
        <end position="157"/>
    </location>
</feature>
<evidence type="ECO:0000256" key="6">
    <source>
        <dbReference type="ARBA" id="ARBA00047619"/>
    </source>
</evidence>
<proteinExistence type="predicted"/>
<dbReference type="InterPro" id="IPR029063">
    <property type="entry name" value="SAM-dependent_MTases_sf"/>
</dbReference>
<accession>A0A8S1CLL5</accession>
<evidence type="ECO:0000259" key="8">
    <source>
        <dbReference type="Pfam" id="PF08241"/>
    </source>
</evidence>
<dbReference type="AlphaFoldDB" id="A0A8S1CLL5"/>
<evidence type="ECO:0000256" key="1">
    <source>
        <dbReference type="ARBA" id="ARBA00004969"/>
    </source>
</evidence>
<sequence length="264" mass="29857">MGDRNASQEFLDAHQYSDHSISRYEKIFGRTYVSTGGEGTTKDLTKKMNLQPGQRVLDVGCGIGGSAFYLAKTYGVQVLGLDLSRNMINKAQQYQGELDEPVKRLVDFQVADVLKVNLPAESFDAVYSRDAILHIGNKEELFAKLLSWVKPGGQLLITDYARGQEQCGQEFEDYVAGRGYRLLTVPQYGKLLEEAGWKEVEAVDNTKEFVAVMKRELELLSSIKDSFITEFSQKDYNDLENGWTKKLGWVSRNEHVWGLYTAKK</sequence>
<evidence type="ECO:0000256" key="2">
    <source>
        <dbReference type="ARBA" id="ARBA00005189"/>
    </source>
</evidence>
<name>A0A8S1CLL5_9INSE</name>
<keyword evidence="3" id="KW-0489">Methyltransferase</keyword>
<dbReference type="Pfam" id="PF08241">
    <property type="entry name" value="Methyltransf_11"/>
    <property type="match status" value="1"/>
</dbReference>
<dbReference type="InterPro" id="IPR013216">
    <property type="entry name" value="Methyltransf_11"/>
</dbReference>
<reference evidence="9 10" key="1">
    <citation type="submission" date="2020-04" db="EMBL/GenBank/DDBJ databases">
        <authorList>
            <person name="Alioto T."/>
            <person name="Alioto T."/>
            <person name="Gomez Garrido J."/>
        </authorList>
    </citation>
    <scope>NUCLEOTIDE SEQUENCE [LARGE SCALE GENOMIC DNA]</scope>
</reference>
<evidence type="ECO:0000313" key="9">
    <source>
        <dbReference type="EMBL" id="CAB3369821.1"/>
    </source>
</evidence>
<comment type="caution">
    <text evidence="9">The sequence shown here is derived from an EMBL/GenBank/DDBJ whole genome shotgun (WGS) entry which is preliminary data.</text>
</comment>
<dbReference type="SUPFAM" id="SSF53335">
    <property type="entry name" value="S-adenosyl-L-methionine-dependent methyltransferases"/>
    <property type="match status" value="1"/>
</dbReference>
<dbReference type="Gene3D" id="3.40.50.150">
    <property type="entry name" value="Vaccinia Virus protein VP39"/>
    <property type="match status" value="1"/>
</dbReference>
<evidence type="ECO:0000313" key="10">
    <source>
        <dbReference type="Proteomes" id="UP000494165"/>
    </source>
</evidence>
<evidence type="ECO:0000256" key="3">
    <source>
        <dbReference type="ARBA" id="ARBA00022603"/>
    </source>
</evidence>
<comment type="pathway">
    <text evidence="1">Phospholipid metabolism; phosphatidylcholine biosynthesis.</text>
</comment>
<dbReference type="GO" id="GO:0000234">
    <property type="term" value="F:phosphoethanolamine N-methyltransferase activity"/>
    <property type="evidence" value="ECO:0007669"/>
    <property type="project" value="UniProtKB-EC"/>
</dbReference>
<keyword evidence="10" id="KW-1185">Reference proteome</keyword>
<comment type="catalytic activity">
    <reaction evidence="6">
        <text>N,N-dimethylethanolamine phosphate + S-adenosyl-L-methionine = phosphocholine + S-adenosyl-L-homocysteine + H(+)</text>
        <dbReference type="Rhea" id="RHEA:25325"/>
        <dbReference type="ChEBI" id="CHEBI:15378"/>
        <dbReference type="ChEBI" id="CHEBI:57856"/>
        <dbReference type="ChEBI" id="CHEBI:58641"/>
        <dbReference type="ChEBI" id="CHEBI:59789"/>
        <dbReference type="ChEBI" id="CHEBI:295975"/>
        <dbReference type="EC" id="2.1.1.103"/>
    </reaction>
    <physiologicalReaction direction="left-to-right" evidence="6">
        <dbReference type="Rhea" id="RHEA:25326"/>
    </physiologicalReaction>
</comment>
<protein>
    <recommendedName>
        <fullName evidence="5">phosphoethanolamine N-methyltransferase</fullName>
        <ecNumber evidence="5">2.1.1.103</ecNumber>
    </recommendedName>
</protein>
<evidence type="ECO:0000256" key="4">
    <source>
        <dbReference type="ARBA" id="ARBA00022679"/>
    </source>
</evidence>
<dbReference type="Proteomes" id="UP000494165">
    <property type="component" value="Unassembled WGS sequence"/>
</dbReference>
<comment type="catalytic activity">
    <reaction evidence="7">
        <text>N-methylethanolamine phosphate + S-adenosyl-L-methionine = N,N-dimethylethanolamine phosphate + S-adenosyl-L-homocysteine + H(+)</text>
        <dbReference type="Rhea" id="RHEA:25321"/>
        <dbReference type="ChEBI" id="CHEBI:15378"/>
        <dbReference type="ChEBI" id="CHEBI:57781"/>
        <dbReference type="ChEBI" id="CHEBI:57856"/>
        <dbReference type="ChEBI" id="CHEBI:58641"/>
        <dbReference type="ChEBI" id="CHEBI:59789"/>
        <dbReference type="EC" id="2.1.1.103"/>
    </reaction>
    <physiologicalReaction direction="left-to-right" evidence="7">
        <dbReference type="Rhea" id="RHEA:25322"/>
    </physiologicalReaction>
</comment>
<dbReference type="EC" id="2.1.1.103" evidence="5"/>
<keyword evidence="4" id="KW-0808">Transferase</keyword>
<comment type="pathway">
    <text evidence="2">Lipid metabolism.</text>
</comment>
<gene>
    <name evidence="9" type="ORF">CLODIP_2_CD14125</name>
</gene>
<dbReference type="GO" id="GO:0032259">
    <property type="term" value="P:methylation"/>
    <property type="evidence" value="ECO:0007669"/>
    <property type="project" value="UniProtKB-KW"/>
</dbReference>
<dbReference type="CDD" id="cd02440">
    <property type="entry name" value="AdoMet_MTases"/>
    <property type="match status" value="1"/>
</dbReference>
<dbReference type="PANTHER" id="PTHR44307">
    <property type="entry name" value="PHOSPHOETHANOLAMINE METHYLTRANSFERASE"/>
    <property type="match status" value="1"/>
</dbReference>
<dbReference type="PANTHER" id="PTHR44307:SF2">
    <property type="entry name" value="PHOSPHOETHANOLAMINE METHYLTRANSFERASE ISOFORM X1"/>
    <property type="match status" value="1"/>
</dbReference>
<organism evidence="9 10">
    <name type="scientific">Cloeon dipterum</name>
    <dbReference type="NCBI Taxonomy" id="197152"/>
    <lineage>
        <taxon>Eukaryota</taxon>
        <taxon>Metazoa</taxon>
        <taxon>Ecdysozoa</taxon>
        <taxon>Arthropoda</taxon>
        <taxon>Hexapoda</taxon>
        <taxon>Insecta</taxon>
        <taxon>Pterygota</taxon>
        <taxon>Palaeoptera</taxon>
        <taxon>Ephemeroptera</taxon>
        <taxon>Pisciforma</taxon>
        <taxon>Baetidae</taxon>
        <taxon>Cloeon</taxon>
    </lineage>
</organism>
<evidence type="ECO:0000256" key="7">
    <source>
        <dbReference type="ARBA" id="ARBA00047841"/>
    </source>
</evidence>